<reference evidence="1" key="1">
    <citation type="submission" date="2010-05" db="EMBL/GenBank/DDBJ databases">
        <title>The Genome Sequence of Magnaporthe poae strain ATCC 64411.</title>
        <authorList>
            <consortium name="The Broad Institute Genome Sequencing Platform"/>
            <consortium name="Broad Institute Genome Sequencing Center for Infectious Disease"/>
            <person name="Ma L.-J."/>
            <person name="Dead R."/>
            <person name="Young S."/>
            <person name="Zeng Q."/>
            <person name="Koehrsen M."/>
            <person name="Alvarado L."/>
            <person name="Berlin A."/>
            <person name="Chapman S.B."/>
            <person name="Chen Z."/>
            <person name="Freedman E."/>
            <person name="Gellesch M."/>
            <person name="Goldberg J."/>
            <person name="Griggs A."/>
            <person name="Gujja S."/>
            <person name="Heilman E.R."/>
            <person name="Heiman D."/>
            <person name="Hepburn T."/>
            <person name="Howarth C."/>
            <person name="Jen D."/>
            <person name="Larson L."/>
            <person name="Mehta T."/>
            <person name="Neiman D."/>
            <person name="Pearson M."/>
            <person name="Roberts A."/>
            <person name="Saif S."/>
            <person name="Shea T."/>
            <person name="Shenoy N."/>
            <person name="Sisk P."/>
            <person name="Stolte C."/>
            <person name="Sykes S."/>
            <person name="Walk T."/>
            <person name="White J."/>
            <person name="Yandava C."/>
            <person name="Haas B."/>
            <person name="Nusbaum C."/>
            <person name="Birren B."/>
        </authorList>
    </citation>
    <scope>NUCLEOTIDE SEQUENCE</scope>
    <source>
        <strain evidence="1">ATCC 64411</strain>
    </source>
</reference>
<dbReference type="VEuPathDB" id="FungiDB:MAPG_05962"/>
<protein>
    <submittedName>
        <fullName evidence="1 2">Uncharacterized protein</fullName>
    </submittedName>
</protein>
<reference evidence="1" key="3">
    <citation type="submission" date="2011-03" db="EMBL/GenBank/DDBJ databases">
        <title>Annotation of Magnaporthe poae ATCC 64411.</title>
        <authorList>
            <person name="Ma L.-J."/>
            <person name="Dead R."/>
            <person name="Young S.K."/>
            <person name="Zeng Q."/>
            <person name="Gargeya S."/>
            <person name="Fitzgerald M."/>
            <person name="Haas B."/>
            <person name="Abouelleil A."/>
            <person name="Alvarado L."/>
            <person name="Arachchi H.M."/>
            <person name="Berlin A."/>
            <person name="Brown A."/>
            <person name="Chapman S.B."/>
            <person name="Chen Z."/>
            <person name="Dunbar C."/>
            <person name="Freedman E."/>
            <person name="Gearin G."/>
            <person name="Gellesch M."/>
            <person name="Goldberg J."/>
            <person name="Griggs A."/>
            <person name="Gujja S."/>
            <person name="Heiman D."/>
            <person name="Howarth C."/>
            <person name="Larson L."/>
            <person name="Lui A."/>
            <person name="MacDonald P.J.P."/>
            <person name="Mehta T."/>
            <person name="Montmayeur A."/>
            <person name="Murphy C."/>
            <person name="Neiman D."/>
            <person name="Pearson M."/>
            <person name="Priest M."/>
            <person name="Roberts A."/>
            <person name="Saif S."/>
            <person name="Shea T."/>
            <person name="Shenoy N."/>
            <person name="Sisk P."/>
            <person name="Stolte C."/>
            <person name="Sykes S."/>
            <person name="Yandava C."/>
            <person name="Wortman J."/>
            <person name="Nusbaum C."/>
            <person name="Birren B."/>
        </authorList>
    </citation>
    <scope>NUCLEOTIDE SEQUENCE</scope>
    <source>
        <strain evidence="1">ATCC 64411</strain>
    </source>
</reference>
<organism evidence="2 3">
    <name type="scientific">Magnaporthiopsis poae (strain ATCC 64411 / 73-15)</name>
    <name type="common">Kentucky bluegrass fungus</name>
    <name type="synonym">Magnaporthe poae</name>
    <dbReference type="NCBI Taxonomy" id="644358"/>
    <lineage>
        <taxon>Eukaryota</taxon>
        <taxon>Fungi</taxon>
        <taxon>Dikarya</taxon>
        <taxon>Ascomycota</taxon>
        <taxon>Pezizomycotina</taxon>
        <taxon>Sordariomycetes</taxon>
        <taxon>Sordariomycetidae</taxon>
        <taxon>Magnaporthales</taxon>
        <taxon>Magnaporthaceae</taxon>
        <taxon>Magnaporthiopsis</taxon>
    </lineage>
</organism>
<accession>A0A0C4E0S8</accession>
<name>A0A0C4E0S8_MAGP6</name>
<dbReference type="Proteomes" id="UP000011715">
    <property type="component" value="Unassembled WGS sequence"/>
</dbReference>
<sequence>MPCSVPGEVPRGQRFTSLCLIVAPEICPRQEPGALKEGPSFPDSAAGAQQGRGLYWEISCAETCPVRIPRCTVVSGGFSNGSRFEESLSMAKRAKALLRLFRGFFVYSWATSTSRGKAQAFSSLSLGNTCTARQH</sequence>
<dbReference type="AlphaFoldDB" id="A0A0C4E0S8"/>
<keyword evidence="3" id="KW-1185">Reference proteome</keyword>
<gene>
    <name evidence="1" type="ORF">MAPG_05962</name>
</gene>
<reference evidence="3" key="2">
    <citation type="submission" date="2010-05" db="EMBL/GenBank/DDBJ databases">
        <title>The genome sequence of Magnaporthe poae strain ATCC 64411.</title>
        <authorList>
            <person name="Ma L.-J."/>
            <person name="Dead R."/>
            <person name="Young S."/>
            <person name="Zeng Q."/>
            <person name="Koehrsen M."/>
            <person name="Alvarado L."/>
            <person name="Berlin A."/>
            <person name="Chapman S.B."/>
            <person name="Chen Z."/>
            <person name="Freedman E."/>
            <person name="Gellesch M."/>
            <person name="Goldberg J."/>
            <person name="Griggs A."/>
            <person name="Gujja S."/>
            <person name="Heilman E.R."/>
            <person name="Heiman D."/>
            <person name="Hepburn T."/>
            <person name="Howarth C."/>
            <person name="Jen D."/>
            <person name="Larson L."/>
            <person name="Mehta T."/>
            <person name="Neiman D."/>
            <person name="Pearson M."/>
            <person name="Roberts A."/>
            <person name="Saif S."/>
            <person name="Shea T."/>
            <person name="Shenoy N."/>
            <person name="Sisk P."/>
            <person name="Stolte C."/>
            <person name="Sykes S."/>
            <person name="Walk T."/>
            <person name="White J."/>
            <person name="Yandava C."/>
            <person name="Haas B."/>
            <person name="Nusbaum C."/>
            <person name="Birren B."/>
        </authorList>
    </citation>
    <scope>NUCLEOTIDE SEQUENCE [LARGE SCALE GENOMIC DNA]</scope>
    <source>
        <strain evidence="3">ATCC 64411 / 73-15</strain>
    </source>
</reference>
<dbReference type="EnsemblFungi" id="MAPG_05962T0">
    <property type="protein sequence ID" value="MAPG_05962T0"/>
    <property type="gene ID" value="MAPG_05962"/>
</dbReference>
<reference evidence="2" key="4">
    <citation type="journal article" date="2015" name="G3 (Bethesda)">
        <title>Genome sequences of three phytopathogenic species of the Magnaporthaceae family of fungi.</title>
        <authorList>
            <person name="Okagaki L.H."/>
            <person name="Nunes C.C."/>
            <person name="Sailsbery J."/>
            <person name="Clay B."/>
            <person name="Brown D."/>
            <person name="John T."/>
            <person name="Oh Y."/>
            <person name="Young N."/>
            <person name="Fitzgerald M."/>
            <person name="Haas B.J."/>
            <person name="Zeng Q."/>
            <person name="Young S."/>
            <person name="Adiconis X."/>
            <person name="Fan L."/>
            <person name="Levin J.Z."/>
            <person name="Mitchell T.K."/>
            <person name="Okubara P.A."/>
            <person name="Farman M.L."/>
            <person name="Kohn L.M."/>
            <person name="Birren B."/>
            <person name="Ma L.-J."/>
            <person name="Dean R.A."/>
        </authorList>
    </citation>
    <scope>NUCLEOTIDE SEQUENCE</scope>
    <source>
        <strain evidence="2">ATCC 64411 / 73-15</strain>
    </source>
</reference>
<proteinExistence type="predicted"/>
<reference evidence="2" key="5">
    <citation type="submission" date="2015-06" db="UniProtKB">
        <authorList>
            <consortium name="EnsemblFungi"/>
        </authorList>
    </citation>
    <scope>IDENTIFICATION</scope>
    <source>
        <strain evidence="2">ATCC 64411</strain>
    </source>
</reference>
<evidence type="ECO:0000313" key="2">
    <source>
        <dbReference type="EnsemblFungi" id="MAPG_05962T0"/>
    </source>
</evidence>
<dbReference type="EMBL" id="ADBL01001427">
    <property type="status" value="NOT_ANNOTATED_CDS"/>
    <property type="molecule type" value="Genomic_DNA"/>
</dbReference>
<dbReference type="EMBL" id="GL876970">
    <property type="protein sequence ID" value="KLU86955.1"/>
    <property type="molecule type" value="Genomic_DNA"/>
</dbReference>
<evidence type="ECO:0000313" key="3">
    <source>
        <dbReference type="Proteomes" id="UP000011715"/>
    </source>
</evidence>
<evidence type="ECO:0000313" key="1">
    <source>
        <dbReference type="EMBL" id="KLU86955.1"/>
    </source>
</evidence>